<sequence>MSAPRAPSPRRPWPSSAPSSGPSTPGGRSAATSPSSADQPTFDPLPRILKENPVITKQTARTLAAAAALAATITLPGAVPGAPAALAAAPAATVPSATGHSTAADARSTRLDRATVIGWVELYLQAWKDKDDVAVGKLFTRDAVYQEVPGDPGRTFVGRAAIRKYWRGITKGQSDVTTRYGEPVIQGDRAAVELWITLKGGGKWMTIIETNVMTFDRHGRVSRNAEYWTLRQGKFAPPRGWGSGS</sequence>
<dbReference type="EMBL" id="BAAAMU010000149">
    <property type="protein sequence ID" value="GAA1686292.1"/>
    <property type="molecule type" value="Genomic_DNA"/>
</dbReference>
<dbReference type="Gene3D" id="3.10.450.50">
    <property type="match status" value="1"/>
</dbReference>
<feature type="compositionally biased region" description="Low complexity" evidence="1">
    <location>
        <begin position="13"/>
        <end position="31"/>
    </location>
</feature>
<reference evidence="4" key="1">
    <citation type="journal article" date="2019" name="Int. J. Syst. Evol. Microbiol.">
        <title>The Global Catalogue of Microorganisms (GCM) 10K type strain sequencing project: providing services to taxonomists for standard genome sequencing and annotation.</title>
        <authorList>
            <consortium name="The Broad Institute Genomics Platform"/>
            <consortium name="The Broad Institute Genome Sequencing Center for Infectious Disease"/>
            <person name="Wu L."/>
            <person name="Ma J."/>
        </authorList>
    </citation>
    <scope>NUCLEOTIDE SEQUENCE [LARGE SCALE GENOMIC DNA]</scope>
    <source>
        <strain evidence="4">JCM 13929</strain>
    </source>
</reference>
<dbReference type="InterPro" id="IPR032710">
    <property type="entry name" value="NTF2-like_dom_sf"/>
</dbReference>
<evidence type="ECO:0000313" key="4">
    <source>
        <dbReference type="Proteomes" id="UP001500064"/>
    </source>
</evidence>
<evidence type="ECO:0000313" key="3">
    <source>
        <dbReference type="EMBL" id="GAA1686292.1"/>
    </source>
</evidence>
<gene>
    <name evidence="3" type="ORF">GCM10009733_098690</name>
</gene>
<accession>A0ABP4TDH9</accession>
<dbReference type="Proteomes" id="UP001500064">
    <property type="component" value="Unassembled WGS sequence"/>
</dbReference>
<evidence type="ECO:0000259" key="2">
    <source>
        <dbReference type="Pfam" id="PF12680"/>
    </source>
</evidence>
<dbReference type="InterPro" id="IPR037401">
    <property type="entry name" value="SnoaL-like"/>
</dbReference>
<name>A0ABP4TDH9_9ACTN</name>
<evidence type="ECO:0000256" key="1">
    <source>
        <dbReference type="SAM" id="MobiDB-lite"/>
    </source>
</evidence>
<dbReference type="Pfam" id="PF12680">
    <property type="entry name" value="SnoaL_2"/>
    <property type="match status" value="1"/>
</dbReference>
<feature type="region of interest" description="Disordered" evidence="1">
    <location>
        <begin position="1"/>
        <end position="47"/>
    </location>
</feature>
<proteinExistence type="predicted"/>
<feature type="domain" description="SnoaL-like" evidence="2">
    <location>
        <begin position="120"/>
        <end position="223"/>
    </location>
</feature>
<keyword evidence="4" id="KW-1185">Reference proteome</keyword>
<comment type="caution">
    <text evidence="3">The sequence shown here is derived from an EMBL/GenBank/DDBJ whole genome shotgun (WGS) entry which is preliminary data.</text>
</comment>
<feature type="compositionally biased region" description="Pro residues" evidence="1">
    <location>
        <begin position="1"/>
        <end position="12"/>
    </location>
</feature>
<organism evidence="3 4">
    <name type="scientific">Nonomuraea maheshkhaliensis</name>
    <dbReference type="NCBI Taxonomy" id="419590"/>
    <lineage>
        <taxon>Bacteria</taxon>
        <taxon>Bacillati</taxon>
        <taxon>Actinomycetota</taxon>
        <taxon>Actinomycetes</taxon>
        <taxon>Streptosporangiales</taxon>
        <taxon>Streptosporangiaceae</taxon>
        <taxon>Nonomuraea</taxon>
    </lineage>
</organism>
<dbReference type="SUPFAM" id="SSF54427">
    <property type="entry name" value="NTF2-like"/>
    <property type="match status" value="1"/>
</dbReference>
<protein>
    <recommendedName>
        <fullName evidence="2">SnoaL-like domain-containing protein</fullName>
    </recommendedName>
</protein>